<dbReference type="EMBL" id="GG662603">
    <property type="protein sequence ID" value="EWS73044.1"/>
    <property type="molecule type" value="Genomic_DNA"/>
</dbReference>
<evidence type="ECO:0000313" key="3">
    <source>
        <dbReference type="EMBL" id="EWS73044.1"/>
    </source>
</evidence>
<keyword evidence="4" id="KW-1185">Reference proteome</keyword>
<evidence type="ECO:0000256" key="2">
    <source>
        <dbReference type="SAM" id="Phobius"/>
    </source>
</evidence>
<feature type="transmembrane region" description="Helical" evidence="2">
    <location>
        <begin position="97"/>
        <end position="117"/>
    </location>
</feature>
<dbReference type="GeneID" id="24437561"/>
<sequence length="223" mass="26750">MKRKKEIKFLTILKIQMPLHNKPQISKRSSNLVEVGIQQQIIKMDKSIKEISIDILFSSALTKNMSKKIKQENLIQLQGHLYLTAVVKRIIMSRKIIMIISFKIINLLKIHLMIRMIKVRTMMTMKMGMKMNKMKLFKIWIILILKKIKIDQTQNQIKNQNNLRRINKIIKQLKSSANRKMNLSLIKFFRRNLMILTKTKKKKKEKEKSRSLKKNQRMHKIWE</sequence>
<dbReference type="RefSeq" id="XP_012654441.1">
    <property type="nucleotide sequence ID" value="XM_012798987.1"/>
</dbReference>
<protein>
    <submittedName>
        <fullName evidence="3">Transmembrane protein, putative</fullName>
    </submittedName>
</protein>
<dbReference type="KEGG" id="tet:TTHERM_000151409"/>
<dbReference type="Proteomes" id="UP000009168">
    <property type="component" value="Unassembled WGS sequence"/>
</dbReference>
<reference evidence="4" key="1">
    <citation type="journal article" date="2006" name="PLoS Biol.">
        <title>Macronuclear genome sequence of the ciliate Tetrahymena thermophila, a model eukaryote.</title>
        <authorList>
            <person name="Eisen J.A."/>
            <person name="Coyne R.S."/>
            <person name="Wu M."/>
            <person name="Wu D."/>
            <person name="Thiagarajan M."/>
            <person name="Wortman J.R."/>
            <person name="Badger J.H."/>
            <person name="Ren Q."/>
            <person name="Amedeo P."/>
            <person name="Jones K.M."/>
            <person name="Tallon L.J."/>
            <person name="Delcher A.L."/>
            <person name="Salzberg S.L."/>
            <person name="Silva J.C."/>
            <person name="Haas B.J."/>
            <person name="Majoros W.H."/>
            <person name="Farzad M."/>
            <person name="Carlton J.M."/>
            <person name="Smith R.K. Jr."/>
            <person name="Garg J."/>
            <person name="Pearlman R.E."/>
            <person name="Karrer K.M."/>
            <person name="Sun L."/>
            <person name="Manning G."/>
            <person name="Elde N.C."/>
            <person name="Turkewitz A.P."/>
            <person name="Asai D.J."/>
            <person name="Wilkes D.E."/>
            <person name="Wang Y."/>
            <person name="Cai H."/>
            <person name="Collins K."/>
            <person name="Stewart B.A."/>
            <person name="Lee S.R."/>
            <person name="Wilamowska K."/>
            <person name="Weinberg Z."/>
            <person name="Ruzzo W.L."/>
            <person name="Wloga D."/>
            <person name="Gaertig J."/>
            <person name="Frankel J."/>
            <person name="Tsao C.-C."/>
            <person name="Gorovsky M.A."/>
            <person name="Keeling P.J."/>
            <person name="Waller R.F."/>
            <person name="Patron N.J."/>
            <person name="Cherry J.M."/>
            <person name="Stover N.A."/>
            <person name="Krieger C.J."/>
            <person name="del Toro C."/>
            <person name="Ryder H.F."/>
            <person name="Williamson S.C."/>
            <person name="Barbeau R.A."/>
            <person name="Hamilton E.P."/>
            <person name="Orias E."/>
        </authorList>
    </citation>
    <scope>NUCLEOTIDE SEQUENCE [LARGE SCALE GENOMIC DNA]</scope>
    <source>
        <strain evidence="4">SB210</strain>
    </source>
</reference>
<evidence type="ECO:0000256" key="1">
    <source>
        <dbReference type="SAM" id="MobiDB-lite"/>
    </source>
</evidence>
<keyword evidence="2 3" id="KW-0812">Transmembrane</keyword>
<feature type="region of interest" description="Disordered" evidence="1">
    <location>
        <begin position="199"/>
        <end position="223"/>
    </location>
</feature>
<gene>
    <name evidence="3" type="ORF">TTHERM_000151409</name>
</gene>
<keyword evidence="2" id="KW-0472">Membrane</keyword>
<keyword evidence="2" id="KW-1133">Transmembrane helix</keyword>
<name>W7XI65_TETTS</name>
<accession>W7XI65</accession>
<dbReference type="AlphaFoldDB" id="W7XI65"/>
<dbReference type="InParanoid" id="W7XI65"/>
<organism evidence="3 4">
    <name type="scientific">Tetrahymena thermophila (strain SB210)</name>
    <dbReference type="NCBI Taxonomy" id="312017"/>
    <lineage>
        <taxon>Eukaryota</taxon>
        <taxon>Sar</taxon>
        <taxon>Alveolata</taxon>
        <taxon>Ciliophora</taxon>
        <taxon>Intramacronucleata</taxon>
        <taxon>Oligohymenophorea</taxon>
        <taxon>Hymenostomatida</taxon>
        <taxon>Tetrahymenina</taxon>
        <taxon>Tetrahymenidae</taxon>
        <taxon>Tetrahymena</taxon>
    </lineage>
</organism>
<proteinExistence type="predicted"/>
<evidence type="ECO:0000313" key="4">
    <source>
        <dbReference type="Proteomes" id="UP000009168"/>
    </source>
</evidence>